<dbReference type="InterPro" id="IPR003594">
    <property type="entry name" value="HATPase_dom"/>
</dbReference>
<comment type="caution">
    <text evidence="17">The sequence shown here is derived from an EMBL/GenBank/DDBJ whole genome shotgun (WGS) entry which is preliminary data.</text>
</comment>
<feature type="domain" description="Histidine kinase" evidence="15">
    <location>
        <begin position="165"/>
        <end position="375"/>
    </location>
</feature>
<dbReference type="InterPro" id="IPR036890">
    <property type="entry name" value="HATPase_C_sf"/>
</dbReference>
<keyword evidence="10" id="KW-0067">ATP-binding</keyword>
<dbReference type="RefSeq" id="WP_023055960.1">
    <property type="nucleotide sequence ID" value="NZ_JAUSTN010000007.1"/>
</dbReference>
<reference evidence="17 18" key="1">
    <citation type="submission" date="2023-07" db="EMBL/GenBank/DDBJ databases">
        <title>Genomic Encyclopedia of Type Strains, Phase IV (KMG-IV): sequencing the most valuable type-strain genomes for metagenomic binning, comparative biology and taxonomic classification.</title>
        <authorList>
            <person name="Goeker M."/>
        </authorList>
    </citation>
    <scope>NUCLEOTIDE SEQUENCE [LARGE SCALE GENOMIC DNA]</scope>
    <source>
        <strain evidence="17 18">DSM 22616</strain>
    </source>
</reference>
<comment type="catalytic activity">
    <reaction evidence="1">
        <text>ATP + protein L-histidine = ADP + protein N-phospho-L-histidine.</text>
        <dbReference type="EC" id="2.7.13.3"/>
    </reaction>
</comment>
<organism evidence="17 18">
    <name type="scientific">Peptoniphilus koenoeneniae</name>
    <dbReference type="NCBI Taxonomy" id="507751"/>
    <lineage>
        <taxon>Bacteria</taxon>
        <taxon>Bacillati</taxon>
        <taxon>Bacillota</taxon>
        <taxon>Tissierellia</taxon>
        <taxon>Tissierellales</taxon>
        <taxon>Peptoniphilaceae</taxon>
        <taxon>Peptoniphilus</taxon>
    </lineage>
</organism>
<evidence type="ECO:0000256" key="9">
    <source>
        <dbReference type="ARBA" id="ARBA00022777"/>
    </source>
</evidence>
<feature type="domain" description="HAMP" evidence="16">
    <location>
        <begin position="104"/>
        <end position="157"/>
    </location>
</feature>
<evidence type="ECO:0000259" key="16">
    <source>
        <dbReference type="PROSITE" id="PS50885"/>
    </source>
</evidence>
<evidence type="ECO:0000256" key="8">
    <source>
        <dbReference type="ARBA" id="ARBA00022741"/>
    </source>
</evidence>
<dbReference type="PANTHER" id="PTHR45528:SF1">
    <property type="entry name" value="SENSOR HISTIDINE KINASE CPXA"/>
    <property type="match status" value="1"/>
</dbReference>
<dbReference type="InterPro" id="IPR036097">
    <property type="entry name" value="HisK_dim/P_sf"/>
</dbReference>
<dbReference type="PROSITE" id="PS50109">
    <property type="entry name" value="HIS_KIN"/>
    <property type="match status" value="1"/>
</dbReference>
<evidence type="ECO:0000256" key="11">
    <source>
        <dbReference type="ARBA" id="ARBA00022989"/>
    </source>
</evidence>
<keyword evidence="9 17" id="KW-0418">Kinase</keyword>
<sequence>MKKISLQLRITLMTGLLIAITCITMNLLMNRTASFYIDSLGGYVNNFENGNEIYINIPQYRMNDFLDKFSDEVTDTKVNFNKRAWIITLSVTSLGSIVAYFVSGQSLKPLKDFSEQIEQIQMKNITEYRVNEDVAKEFRVLSKSFNQMLFRLSNSFENQRQLTGRAAHELRTPLAVIASQLDLYKDLPMTDAEREDLILKIKNETDRLSKLLTSLLDMSELNSIPRNEKIELLPLIDEVIQDLSSLADKKNISIRNKCEEINILGSDILLYRVFFNLIENAIKYNKENGFINISSIKNNNFAEIFIEDSGIGIDFQERENIFKPFYRADKSKDKIKGSGLGLALVYETLKLHGGDIKVIDSSIGSKFKISLPLNKI</sequence>
<dbReference type="GO" id="GO:0016301">
    <property type="term" value="F:kinase activity"/>
    <property type="evidence" value="ECO:0007669"/>
    <property type="project" value="UniProtKB-KW"/>
</dbReference>
<keyword evidence="18" id="KW-1185">Reference proteome</keyword>
<evidence type="ECO:0000256" key="1">
    <source>
        <dbReference type="ARBA" id="ARBA00000085"/>
    </source>
</evidence>
<dbReference type="PRINTS" id="PR00344">
    <property type="entry name" value="BCTRLSENSOR"/>
</dbReference>
<evidence type="ECO:0000256" key="7">
    <source>
        <dbReference type="ARBA" id="ARBA00022692"/>
    </source>
</evidence>
<dbReference type="Proteomes" id="UP001236559">
    <property type="component" value="Unassembled WGS sequence"/>
</dbReference>
<evidence type="ECO:0000313" key="18">
    <source>
        <dbReference type="Proteomes" id="UP001236559"/>
    </source>
</evidence>
<dbReference type="InterPro" id="IPR005467">
    <property type="entry name" value="His_kinase_dom"/>
</dbReference>
<accession>A0ABU0AVX0</accession>
<dbReference type="SMART" id="SM00387">
    <property type="entry name" value="HATPase_c"/>
    <property type="match status" value="1"/>
</dbReference>
<dbReference type="CDD" id="cd06225">
    <property type="entry name" value="HAMP"/>
    <property type="match status" value="1"/>
</dbReference>
<comment type="subcellular location">
    <subcellularLocation>
        <location evidence="2">Cell membrane</location>
        <topology evidence="2">Multi-pass membrane protein</topology>
    </subcellularLocation>
</comment>
<protein>
    <recommendedName>
        <fullName evidence="3">histidine kinase</fullName>
        <ecNumber evidence="3">2.7.13.3</ecNumber>
    </recommendedName>
</protein>
<keyword evidence="11 14" id="KW-1133">Transmembrane helix</keyword>
<dbReference type="PANTHER" id="PTHR45528">
    <property type="entry name" value="SENSOR HISTIDINE KINASE CPXA"/>
    <property type="match status" value="1"/>
</dbReference>
<evidence type="ECO:0000313" key="17">
    <source>
        <dbReference type="EMBL" id="MDQ0275413.1"/>
    </source>
</evidence>
<dbReference type="CDD" id="cd00075">
    <property type="entry name" value="HATPase"/>
    <property type="match status" value="1"/>
</dbReference>
<evidence type="ECO:0000256" key="14">
    <source>
        <dbReference type="SAM" id="Phobius"/>
    </source>
</evidence>
<evidence type="ECO:0000256" key="5">
    <source>
        <dbReference type="ARBA" id="ARBA00022553"/>
    </source>
</evidence>
<dbReference type="Gene3D" id="6.10.340.10">
    <property type="match status" value="1"/>
</dbReference>
<keyword evidence="4" id="KW-1003">Cell membrane</keyword>
<evidence type="ECO:0000256" key="10">
    <source>
        <dbReference type="ARBA" id="ARBA00022840"/>
    </source>
</evidence>
<evidence type="ECO:0000256" key="3">
    <source>
        <dbReference type="ARBA" id="ARBA00012438"/>
    </source>
</evidence>
<keyword evidence="12" id="KW-0902">Two-component regulatory system</keyword>
<dbReference type="SUPFAM" id="SSF47384">
    <property type="entry name" value="Homodimeric domain of signal transducing histidine kinase"/>
    <property type="match status" value="1"/>
</dbReference>
<feature type="transmembrane region" description="Helical" evidence="14">
    <location>
        <begin position="84"/>
        <end position="102"/>
    </location>
</feature>
<dbReference type="Pfam" id="PF02518">
    <property type="entry name" value="HATPase_c"/>
    <property type="match status" value="1"/>
</dbReference>
<dbReference type="PROSITE" id="PS50885">
    <property type="entry name" value="HAMP"/>
    <property type="match status" value="1"/>
</dbReference>
<name>A0ABU0AVX0_9FIRM</name>
<dbReference type="CDD" id="cd00082">
    <property type="entry name" value="HisKA"/>
    <property type="match status" value="1"/>
</dbReference>
<dbReference type="EMBL" id="JAUSTN010000007">
    <property type="protein sequence ID" value="MDQ0275413.1"/>
    <property type="molecule type" value="Genomic_DNA"/>
</dbReference>
<dbReference type="Gene3D" id="1.10.287.130">
    <property type="match status" value="1"/>
</dbReference>
<dbReference type="EC" id="2.7.13.3" evidence="3"/>
<evidence type="ECO:0000256" key="6">
    <source>
        <dbReference type="ARBA" id="ARBA00022679"/>
    </source>
</evidence>
<keyword evidence="8" id="KW-0547">Nucleotide-binding</keyword>
<keyword evidence="5" id="KW-0597">Phosphoprotein</keyword>
<evidence type="ECO:0000256" key="12">
    <source>
        <dbReference type="ARBA" id="ARBA00023012"/>
    </source>
</evidence>
<dbReference type="InterPro" id="IPR003660">
    <property type="entry name" value="HAMP_dom"/>
</dbReference>
<evidence type="ECO:0000256" key="4">
    <source>
        <dbReference type="ARBA" id="ARBA00022475"/>
    </source>
</evidence>
<evidence type="ECO:0000256" key="2">
    <source>
        <dbReference type="ARBA" id="ARBA00004651"/>
    </source>
</evidence>
<dbReference type="SMART" id="SM00388">
    <property type="entry name" value="HisKA"/>
    <property type="match status" value="1"/>
</dbReference>
<evidence type="ECO:0000256" key="13">
    <source>
        <dbReference type="ARBA" id="ARBA00023136"/>
    </source>
</evidence>
<dbReference type="SUPFAM" id="SSF55874">
    <property type="entry name" value="ATPase domain of HSP90 chaperone/DNA topoisomerase II/histidine kinase"/>
    <property type="match status" value="1"/>
</dbReference>
<proteinExistence type="predicted"/>
<dbReference type="Gene3D" id="3.30.565.10">
    <property type="entry name" value="Histidine kinase-like ATPase, C-terminal domain"/>
    <property type="match status" value="1"/>
</dbReference>
<keyword evidence="7 14" id="KW-0812">Transmembrane</keyword>
<keyword evidence="6" id="KW-0808">Transferase</keyword>
<feature type="transmembrane region" description="Helical" evidence="14">
    <location>
        <begin position="12"/>
        <end position="29"/>
    </location>
</feature>
<keyword evidence="13 14" id="KW-0472">Membrane</keyword>
<evidence type="ECO:0000259" key="15">
    <source>
        <dbReference type="PROSITE" id="PS50109"/>
    </source>
</evidence>
<dbReference type="InterPro" id="IPR050398">
    <property type="entry name" value="HssS/ArlS-like"/>
</dbReference>
<dbReference type="Pfam" id="PF00512">
    <property type="entry name" value="HisKA"/>
    <property type="match status" value="1"/>
</dbReference>
<gene>
    <name evidence="17" type="ORF">J2S72_001440</name>
</gene>
<dbReference type="InterPro" id="IPR004358">
    <property type="entry name" value="Sig_transdc_His_kin-like_C"/>
</dbReference>
<dbReference type="InterPro" id="IPR003661">
    <property type="entry name" value="HisK_dim/P_dom"/>
</dbReference>